<feature type="domain" description="Lipid/polyisoprenoid-binding YceI-like" evidence="2">
    <location>
        <begin position="28"/>
        <end position="196"/>
    </location>
</feature>
<dbReference type="InterPro" id="IPR007372">
    <property type="entry name" value="Lipid/polyisoprenoid-bd_YceI"/>
</dbReference>
<dbReference type="Gene3D" id="2.40.128.110">
    <property type="entry name" value="Lipid/polyisoprenoid-binding, YceI-like"/>
    <property type="match status" value="1"/>
</dbReference>
<gene>
    <name evidence="3" type="ORF">QWY31_14945</name>
</gene>
<dbReference type="EMBL" id="JAUHJS010000008">
    <property type="protein sequence ID" value="MDN4166807.1"/>
    <property type="molecule type" value="Genomic_DNA"/>
</dbReference>
<dbReference type="InterPro" id="IPR036761">
    <property type="entry name" value="TTHA0802/YceI-like_sf"/>
</dbReference>
<dbReference type="PANTHER" id="PTHR34406:SF1">
    <property type="entry name" value="PROTEIN YCEI"/>
    <property type="match status" value="1"/>
</dbReference>
<feature type="chain" id="PRO_5046116215" evidence="1">
    <location>
        <begin position="23"/>
        <end position="199"/>
    </location>
</feature>
<dbReference type="RefSeq" id="WP_320005343.1">
    <property type="nucleotide sequence ID" value="NZ_JAUHJS010000008.1"/>
</dbReference>
<dbReference type="Pfam" id="PF04264">
    <property type="entry name" value="YceI"/>
    <property type="match status" value="1"/>
</dbReference>
<dbReference type="PANTHER" id="PTHR34406">
    <property type="entry name" value="PROTEIN YCEI"/>
    <property type="match status" value="1"/>
</dbReference>
<reference evidence="3" key="1">
    <citation type="submission" date="2023-06" db="EMBL/GenBank/DDBJ databases">
        <title>Cytophagales bacterium Strain LB-30, isolated from soil.</title>
        <authorList>
            <person name="Liu B."/>
        </authorList>
    </citation>
    <scope>NUCLEOTIDE SEQUENCE</scope>
    <source>
        <strain evidence="3">LB-30</strain>
    </source>
</reference>
<evidence type="ECO:0000313" key="3">
    <source>
        <dbReference type="EMBL" id="MDN4166807.1"/>
    </source>
</evidence>
<proteinExistence type="predicted"/>
<dbReference type="Proteomes" id="UP001168552">
    <property type="component" value="Unassembled WGS sequence"/>
</dbReference>
<comment type="caution">
    <text evidence="3">The sequence shown here is derived from an EMBL/GenBank/DDBJ whole genome shotgun (WGS) entry which is preliminary data.</text>
</comment>
<dbReference type="SUPFAM" id="SSF101874">
    <property type="entry name" value="YceI-like"/>
    <property type="match status" value="1"/>
</dbReference>
<organism evidence="3 4">
    <name type="scientific">Shiella aurantiaca</name>
    <dbReference type="NCBI Taxonomy" id="3058365"/>
    <lineage>
        <taxon>Bacteria</taxon>
        <taxon>Pseudomonadati</taxon>
        <taxon>Bacteroidota</taxon>
        <taxon>Cytophagia</taxon>
        <taxon>Cytophagales</taxon>
        <taxon>Shiellaceae</taxon>
        <taxon>Shiella</taxon>
    </lineage>
</organism>
<evidence type="ECO:0000259" key="2">
    <source>
        <dbReference type="SMART" id="SM00867"/>
    </source>
</evidence>
<keyword evidence="1" id="KW-0732">Signal</keyword>
<name>A0ABT8F8K3_9BACT</name>
<feature type="signal peptide" evidence="1">
    <location>
        <begin position="1"/>
        <end position="22"/>
    </location>
</feature>
<protein>
    <submittedName>
        <fullName evidence="3">YceI family protein</fullName>
    </submittedName>
</protein>
<evidence type="ECO:0000313" key="4">
    <source>
        <dbReference type="Proteomes" id="UP001168552"/>
    </source>
</evidence>
<dbReference type="SMART" id="SM00867">
    <property type="entry name" value="YceI"/>
    <property type="match status" value="1"/>
</dbReference>
<sequence length="199" mass="22069">MKKTRFLLLASALVIVAMSAFTFFAPKNWAIDKTHTSISFKINHFFTPVNGSFDSFKGNIAFDPANLAESKVNFTIDVASINTREPDRDKHLQSPDFFDAAKYPQISFVSSSFEKKGDNSYVAKGKLTMRDVTKDIELPFTVLGVQDHPFQKEKTLLGLKSNLSLDRTAYGVGTGSWAATAVVGDQVDIEIFMELIADK</sequence>
<accession>A0ABT8F8K3</accession>
<keyword evidence="4" id="KW-1185">Reference proteome</keyword>
<evidence type="ECO:0000256" key="1">
    <source>
        <dbReference type="SAM" id="SignalP"/>
    </source>
</evidence>